<evidence type="ECO:0000313" key="2">
    <source>
        <dbReference type="Proteomes" id="UP000566819"/>
    </source>
</evidence>
<gene>
    <name evidence="1" type="ORF">G7Y89_g717</name>
</gene>
<sequence>MIVLKALLFMGAAMEDPNLCLLRFSNVNVAFNIASESAEHDTKTRFMLTPETTPGNGFEMGHNLLRNLRSYADVGLYQNPGNMGRGSVVVIMLLSLI</sequence>
<dbReference type="Proteomes" id="UP000566819">
    <property type="component" value="Unassembled WGS sequence"/>
</dbReference>
<dbReference type="EMBL" id="JAAMPI010000025">
    <property type="protein sequence ID" value="KAF4637354.1"/>
    <property type="molecule type" value="Genomic_DNA"/>
</dbReference>
<dbReference type="AlphaFoldDB" id="A0A8H4RWM0"/>
<protein>
    <submittedName>
        <fullName evidence="1">Uncharacterized protein</fullName>
    </submittedName>
</protein>
<proteinExistence type="predicted"/>
<keyword evidence="2" id="KW-1185">Reference proteome</keyword>
<organism evidence="1 2">
    <name type="scientific">Cudoniella acicularis</name>
    <dbReference type="NCBI Taxonomy" id="354080"/>
    <lineage>
        <taxon>Eukaryota</taxon>
        <taxon>Fungi</taxon>
        <taxon>Dikarya</taxon>
        <taxon>Ascomycota</taxon>
        <taxon>Pezizomycotina</taxon>
        <taxon>Leotiomycetes</taxon>
        <taxon>Helotiales</taxon>
        <taxon>Tricladiaceae</taxon>
        <taxon>Cudoniella</taxon>
    </lineage>
</organism>
<comment type="caution">
    <text evidence="1">The sequence shown here is derived from an EMBL/GenBank/DDBJ whole genome shotgun (WGS) entry which is preliminary data.</text>
</comment>
<accession>A0A8H4RWM0</accession>
<reference evidence="1 2" key="1">
    <citation type="submission" date="2020-03" db="EMBL/GenBank/DDBJ databases">
        <title>Draft Genome Sequence of Cudoniella acicularis.</title>
        <authorList>
            <person name="Buettner E."/>
            <person name="Kellner H."/>
        </authorList>
    </citation>
    <scope>NUCLEOTIDE SEQUENCE [LARGE SCALE GENOMIC DNA]</scope>
    <source>
        <strain evidence="1 2">DSM 108380</strain>
    </source>
</reference>
<name>A0A8H4RWM0_9HELO</name>
<evidence type="ECO:0000313" key="1">
    <source>
        <dbReference type="EMBL" id="KAF4637354.1"/>
    </source>
</evidence>